<protein>
    <recommendedName>
        <fullName evidence="2">DUF8020 domain-containing protein</fullName>
    </recommendedName>
</protein>
<feature type="signal peptide" evidence="1">
    <location>
        <begin position="1"/>
        <end position="31"/>
    </location>
</feature>
<feature type="chain" id="PRO_5039531141" description="DUF8020 domain-containing protein" evidence="1">
    <location>
        <begin position="32"/>
        <end position="217"/>
    </location>
</feature>
<dbReference type="EMBL" id="QNRE01000004">
    <property type="protein sequence ID" value="RBO91435.1"/>
    <property type="molecule type" value="Genomic_DNA"/>
</dbReference>
<dbReference type="RefSeq" id="WP_147265824.1">
    <property type="nucleotide sequence ID" value="NZ_QNRE01000004.1"/>
</dbReference>
<accession>A0A366DND4</accession>
<proteinExistence type="predicted"/>
<evidence type="ECO:0000313" key="3">
    <source>
        <dbReference type="EMBL" id="RBO91435.1"/>
    </source>
</evidence>
<dbReference type="OrthoDB" id="4545648at2"/>
<organism evidence="3 4">
    <name type="scientific">Nocardia puris</name>
    <dbReference type="NCBI Taxonomy" id="208602"/>
    <lineage>
        <taxon>Bacteria</taxon>
        <taxon>Bacillati</taxon>
        <taxon>Actinomycetota</taxon>
        <taxon>Actinomycetes</taxon>
        <taxon>Mycobacteriales</taxon>
        <taxon>Nocardiaceae</taxon>
        <taxon>Nocardia</taxon>
    </lineage>
</organism>
<keyword evidence="1" id="KW-0732">Signal</keyword>
<evidence type="ECO:0000313" key="4">
    <source>
        <dbReference type="Proteomes" id="UP000252586"/>
    </source>
</evidence>
<reference evidence="3 4" key="1">
    <citation type="submission" date="2018-06" db="EMBL/GenBank/DDBJ databases">
        <title>Genomic Encyclopedia of Type Strains, Phase IV (KMG-IV): sequencing the most valuable type-strain genomes for metagenomic binning, comparative biology and taxonomic classification.</title>
        <authorList>
            <person name="Goeker M."/>
        </authorList>
    </citation>
    <scope>NUCLEOTIDE SEQUENCE [LARGE SCALE GENOMIC DNA]</scope>
    <source>
        <strain evidence="3 4">DSM 44599</strain>
    </source>
</reference>
<dbReference type="AlphaFoldDB" id="A0A366DND4"/>
<dbReference type="Pfam" id="PF26059">
    <property type="entry name" value="DUF8020"/>
    <property type="match status" value="1"/>
</dbReference>
<dbReference type="Proteomes" id="UP000252586">
    <property type="component" value="Unassembled WGS sequence"/>
</dbReference>
<gene>
    <name evidence="3" type="ORF">DFR74_104137</name>
</gene>
<evidence type="ECO:0000259" key="2">
    <source>
        <dbReference type="Pfam" id="PF26059"/>
    </source>
</evidence>
<keyword evidence="4" id="KW-1185">Reference proteome</keyword>
<comment type="caution">
    <text evidence="3">The sequence shown here is derived from an EMBL/GenBank/DDBJ whole genome shotgun (WGS) entry which is preliminary data.</text>
</comment>
<dbReference type="InterPro" id="IPR058333">
    <property type="entry name" value="DUF8020"/>
</dbReference>
<feature type="domain" description="DUF8020" evidence="2">
    <location>
        <begin position="57"/>
        <end position="125"/>
    </location>
</feature>
<name>A0A366DND4_9NOCA</name>
<sequence length="217" mass="21173">MFHRAAMRVGRKALIAALPLAVATTFAGAGAASADDYTEQRAQLAAAISSSGSDAGIGYDTEVAPDLSAVSVTLDAATFQVGEHSVRIVNAGGTAVSELPLAIATPAGEVALDATVSEDGRKLSVATPAASAASTELSEIATNPHAQNPDPVLNGAAGGAVVGAIVGAITCIPTVLALVVGYVVCAVPGVIGTAIMGAVIGAIVGTVQPDVIPQVLP</sequence>
<evidence type="ECO:0000256" key="1">
    <source>
        <dbReference type="SAM" id="SignalP"/>
    </source>
</evidence>